<organism evidence="2 3">
    <name type="scientific">Salipiger aestuarii</name>
    <dbReference type="NCBI Taxonomy" id="568098"/>
    <lineage>
        <taxon>Bacteria</taxon>
        <taxon>Pseudomonadati</taxon>
        <taxon>Pseudomonadota</taxon>
        <taxon>Alphaproteobacteria</taxon>
        <taxon>Rhodobacterales</taxon>
        <taxon>Roseobacteraceae</taxon>
        <taxon>Salipiger</taxon>
    </lineage>
</organism>
<evidence type="ECO:0000313" key="2">
    <source>
        <dbReference type="EMBL" id="RAK11255.1"/>
    </source>
</evidence>
<evidence type="ECO:0000313" key="3">
    <source>
        <dbReference type="Proteomes" id="UP000249165"/>
    </source>
</evidence>
<comment type="caution">
    <text evidence="2">The sequence shown here is derived from an EMBL/GenBank/DDBJ whole genome shotgun (WGS) entry which is preliminary data.</text>
</comment>
<dbReference type="AlphaFoldDB" id="A0A327XVH1"/>
<keyword evidence="1" id="KW-0732">Signal</keyword>
<protein>
    <recommendedName>
        <fullName evidence="4">Opacity protein-like surface antigen</fullName>
    </recommendedName>
</protein>
<evidence type="ECO:0008006" key="4">
    <source>
        <dbReference type="Google" id="ProtNLM"/>
    </source>
</evidence>
<sequence>MTMVPRFPILATCGLLFGTASAVQADGSYFQVDLAPDTSDVVAAATRGKLSFGANYSSYENGWSAGSYLARDFAIEDFGTVKIGPSLVISDARDGMGLGAKLIGERYEPTSFGFVFLSAQYNTIDNDWFALAQIGNGQGHSVDLTAGGSDLYSERSLAINYRLGDGPVSLRGGYRFEAEQVFMGLSVNTY</sequence>
<feature type="signal peptide" evidence="1">
    <location>
        <begin position="1"/>
        <end position="25"/>
    </location>
</feature>
<gene>
    <name evidence="2" type="ORF">ATI53_105113</name>
</gene>
<dbReference type="Proteomes" id="UP000249165">
    <property type="component" value="Unassembled WGS sequence"/>
</dbReference>
<name>A0A327XVH1_9RHOB</name>
<dbReference type="EMBL" id="QLMG01000051">
    <property type="protein sequence ID" value="RAK11255.1"/>
    <property type="molecule type" value="Genomic_DNA"/>
</dbReference>
<feature type="chain" id="PRO_5016259747" description="Opacity protein-like surface antigen" evidence="1">
    <location>
        <begin position="26"/>
        <end position="190"/>
    </location>
</feature>
<proteinExistence type="predicted"/>
<keyword evidence="3" id="KW-1185">Reference proteome</keyword>
<reference evidence="2 3" key="1">
    <citation type="submission" date="2018-06" db="EMBL/GenBank/DDBJ databases">
        <title>Genomic Encyclopedia of Archaeal and Bacterial Type Strains, Phase II (KMG-II): from individual species to whole genera.</title>
        <authorList>
            <person name="Goeker M."/>
        </authorList>
    </citation>
    <scope>NUCLEOTIDE SEQUENCE [LARGE SCALE GENOMIC DNA]</scope>
    <source>
        <strain evidence="2 3">DSM 22011</strain>
    </source>
</reference>
<dbReference type="RefSeq" id="WP_223866066.1">
    <property type="nucleotide sequence ID" value="NZ_LIGK01000084.1"/>
</dbReference>
<accession>A0A327XVH1</accession>
<evidence type="ECO:0000256" key="1">
    <source>
        <dbReference type="SAM" id="SignalP"/>
    </source>
</evidence>